<dbReference type="EMBL" id="CAJOBI010127172">
    <property type="protein sequence ID" value="CAF4706854.1"/>
    <property type="molecule type" value="Genomic_DNA"/>
</dbReference>
<sequence length="31" mass="3739">MTLSCTEFRAENDDNLAECKEQHDNYKQNQY</sequence>
<dbReference type="Proteomes" id="UP000676336">
    <property type="component" value="Unassembled WGS sequence"/>
</dbReference>
<comment type="caution">
    <text evidence="1">The sequence shown here is derived from an EMBL/GenBank/DDBJ whole genome shotgun (WGS) entry which is preliminary data.</text>
</comment>
<proteinExistence type="predicted"/>
<gene>
    <name evidence="1" type="ORF">SMN809_LOCUS43272</name>
</gene>
<organism evidence="1 2">
    <name type="scientific">Rotaria magnacalcarata</name>
    <dbReference type="NCBI Taxonomy" id="392030"/>
    <lineage>
        <taxon>Eukaryota</taxon>
        <taxon>Metazoa</taxon>
        <taxon>Spiralia</taxon>
        <taxon>Gnathifera</taxon>
        <taxon>Rotifera</taxon>
        <taxon>Eurotatoria</taxon>
        <taxon>Bdelloidea</taxon>
        <taxon>Philodinida</taxon>
        <taxon>Philodinidae</taxon>
        <taxon>Rotaria</taxon>
    </lineage>
</organism>
<protein>
    <submittedName>
        <fullName evidence="1">Uncharacterized protein</fullName>
    </submittedName>
</protein>
<feature type="non-terminal residue" evidence="1">
    <location>
        <position position="31"/>
    </location>
</feature>
<reference evidence="1" key="1">
    <citation type="submission" date="2021-02" db="EMBL/GenBank/DDBJ databases">
        <authorList>
            <person name="Nowell W R."/>
        </authorList>
    </citation>
    <scope>NUCLEOTIDE SEQUENCE</scope>
</reference>
<dbReference type="AlphaFoldDB" id="A0A8S3AR54"/>
<evidence type="ECO:0000313" key="2">
    <source>
        <dbReference type="Proteomes" id="UP000676336"/>
    </source>
</evidence>
<evidence type="ECO:0000313" key="1">
    <source>
        <dbReference type="EMBL" id="CAF4706854.1"/>
    </source>
</evidence>
<accession>A0A8S3AR54</accession>
<name>A0A8S3AR54_9BILA</name>